<comment type="caution">
    <text evidence="1">The sequence shown here is derived from an EMBL/GenBank/DDBJ whole genome shotgun (WGS) entry which is preliminary data.</text>
</comment>
<sequence length="185" mass="20679">MQLEVEEGFCSRDGRIGSCTLDAGCCNMSSFANWEDRSRAKGKKMIVTRRKLRREYNVVAFALGKDLHPLCWLEGRQAYFFSLVSDRFYSQGASSAGIDYLLMIVRSTAVLLTRSFTPSATPPTISALYQTRHHPHPLNPNLVPVRLVGKDPNGPYSPDFLPSFRPVPFVPLCLPLWAGFPPSTI</sequence>
<reference evidence="1" key="1">
    <citation type="submission" date="2020-02" db="EMBL/GenBank/DDBJ databases">
        <authorList>
            <person name="Palmer J.M."/>
        </authorList>
    </citation>
    <scope>NUCLEOTIDE SEQUENCE</scope>
    <source>
        <strain evidence="1">EPUS1.4</strain>
        <tissue evidence="1">Thallus</tissue>
    </source>
</reference>
<dbReference type="EMBL" id="JAACFV010000055">
    <property type="protein sequence ID" value="KAF7508319.1"/>
    <property type="molecule type" value="Genomic_DNA"/>
</dbReference>
<evidence type="ECO:0000313" key="2">
    <source>
        <dbReference type="Proteomes" id="UP000606974"/>
    </source>
</evidence>
<gene>
    <name evidence="1" type="ORF">GJ744_009310</name>
</gene>
<protein>
    <submittedName>
        <fullName evidence="1">Uncharacterized protein</fullName>
    </submittedName>
</protein>
<evidence type="ECO:0000313" key="1">
    <source>
        <dbReference type="EMBL" id="KAF7508319.1"/>
    </source>
</evidence>
<dbReference type="Proteomes" id="UP000606974">
    <property type="component" value="Unassembled WGS sequence"/>
</dbReference>
<keyword evidence="2" id="KW-1185">Reference proteome</keyword>
<proteinExistence type="predicted"/>
<name>A0A8H7AHP9_9EURO</name>
<dbReference type="AlphaFoldDB" id="A0A8H7AHP9"/>
<accession>A0A8H7AHP9</accession>
<organism evidence="1 2">
    <name type="scientific">Endocarpon pusillum</name>
    <dbReference type="NCBI Taxonomy" id="364733"/>
    <lineage>
        <taxon>Eukaryota</taxon>
        <taxon>Fungi</taxon>
        <taxon>Dikarya</taxon>
        <taxon>Ascomycota</taxon>
        <taxon>Pezizomycotina</taxon>
        <taxon>Eurotiomycetes</taxon>
        <taxon>Chaetothyriomycetidae</taxon>
        <taxon>Verrucariales</taxon>
        <taxon>Verrucariaceae</taxon>
        <taxon>Endocarpon</taxon>
    </lineage>
</organism>